<feature type="compositionally biased region" description="Acidic residues" evidence="1">
    <location>
        <begin position="263"/>
        <end position="275"/>
    </location>
</feature>
<organism evidence="3 4">
    <name type="scientific">Cymbomonas tetramitiformis</name>
    <dbReference type="NCBI Taxonomy" id="36881"/>
    <lineage>
        <taxon>Eukaryota</taxon>
        <taxon>Viridiplantae</taxon>
        <taxon>Chlorophyta</taxon>
        <taxon>Pyramimonadophyceae</taxon>
        <taxon>Pyramimonadales</taxon>
        <taxon>Pyramimonadaceae</taxon>
        <taxon>Cymbomonas</taxon>
    </lineage>
</organism>
<dbReference type="Proteomes" id="UP001190700">
    <property type="component" value="Unassembled WGS sequence"/>
</dbReference>
<name>A0AAE0C4X0_9CHLO</name>
<evidence type="ECO:0000256" key="1">
    <source>
        <dbReference type="SAM" id="MobiDB-lite"/>
    </source>
</evidence>
<evidence type="ECO:0000313" key="4">
    <source>
        <dbReference type="Proteomes" id="UP001190700"/>
    </source>
</evidence>
<reference evidence="3 4" key="1">
    <citation type="journal article" date="2015" name="Genome Biol. Evol.">
        <title>Comparative Genomics of a Bacterivorous Green Alga Reveals Evolutionary Causalities and Consequences of Phago-Mixotrophic Mode of Nutrition.</title>
        <authorList>
            <person name="Burns J.A."/>
            <person name="Paasch A."/>
            <person name="Narechania A."/>
            <person name="Kim E."/>
        </authorList>
    </citation>
    <scope>NUCLEOTIDE SEQUENCE [LARGE SCALE GENOMIC DNA]</scope>
    <source>
        <strain evidence="3 4">PLY_AMNH</strain>
    </source>
</reference>
<protein>
    <submittedName>
        <fullName evidence="3">Uncharacterized protein</fullName>
    </submittedName>
</protein>
<feature type="chain" id="PRO_5042175266" evidence="2">
    <location>
        <begin position="25"/>
        <end position="275"/>
    </location>
</feature>
<feature type="compositionally biased region" description="Basic and acidic residues" evidence="1">
    <location>
        <begin position="249"/>
        <end position="262"/>
    </location>
</feature>
<evidence type="ECO:0000256" key="2">
    <source>
        <dbReference type="SAM" id="SignalP"/>
    </source>
</evidence>
<gene>
    <name evidence="3" type="ORF">CYMTET_42750</name>
</gene>
<proteinExistence type="predicted"/>
<evidence type="ECO:0000313" key="3">
    <source>
        <dbReference type="EMBL" id="KAK3247758.1"/>
    </source>
</evidence>
<accession>A0AAE0C4X0</accession>
<dbReference type="AlphaFoldDB" id="A0AAE0C4X0"/>
<keyword evidence="2" id="KW-0732">Signal</keyword>
<feature type="region of interest" description="Disordered" evidence="1">
    <location>
        <begin position="249"/>
        <end position="275"/>
    </location>
</feature>
<feature type="signal peptide" evidence="2">
    <location>
        <begin position="1"/>
        <end position="24"/>
    </location>
</feature>
<dbReference type="EMBL" id="LGRX02028682">
    <property type="protein sequence ID" value="KAK3247758.1"/>
    <property type="molecule type" value="Genomic_DNA"/>
</dbReference>
<sequence length="275" mass="30810">MPAQRCHCNTTFILLTLGLHSVSLKPTVGMVKQPKFIQIGMDFVAKATRLPPLQALVQCEAAVKHLTRFVEKNIKPIQGKCPHGFDTTYPHGRHCIGVNALKVSGIIKLVSHMKRFSRYQQTLYQRLCEVTKSVHQSDRSIDLGKHVIAISTELDDQEGILKAQRIISLAYASKKATLGPGSRSNMASWEMERESLKWRASSSCNASLLQQEEFYHGTQAGDAADEARLMEEINAKNVRLELEAKKKKQEILKKTGADRPAEEVEEEEIDEEASD</sequence>
<comment type="caution">
    <text evidence="3">The sequence shown here is derived from an EMBL/GenBank/DDBJ whole genome shotgun (WGS) entry which is preliminary data.</text>
</comment>
<keyword evidence="4" id="KW-1185">Reference proteome</keyword>